<dbReference type="InterPro" id="IPR050641">
    <property type="entry name" value="RIFMO-like"/>
</dbReference>
<comment type="caution">
    <text evidence="5">The sequence shown here is derived from an EMBL/GenBank/DDBJ whole genome shotgun (WGS) entry which is preliminary data.</text>
</comment>
<protein>
    <submittedName>
        <fullName evidence="5">FAD-dependent monooxygenase</fullName>
    </submittedName>
</protein>
<evidence type="ECO:0000256" key="2">
    <source>
        <dbReference type="ARBA" id="ARBA00022630"/>
    </source>
</evidence>
<evidence type="ECO:0000313" key="5">
    <source>
        <dbReference type="EMBL" id="MFB9833566.1"/>
    </source>
</evidence>
<evidence type="ECO:0000256" key="1">
    <source>
        <dbReference type="ARBA" id="ARBA00001974"/>
    </source>
</evidence>
<comment type="cofactor">
    <cofactor evidence="1">
        <name>FAD</name>
        <dbReference type="ChEBI" id="CHEBI:57692"/>
    </cofactor>
</comment>
<keyword evidence="2" id="KW-0285">Flavoprotein</keyword>
<dbReference type="InterPro" id="IPR002938">
    <property type="entry name" value="FAD-bd"/>
</dbReference>
<name>A0ABV5YG90_9ACTN</name>
<dbReference type="Pfam" id="PF01494">
    <property type="entry name" value="FAD_binding_3"/>
    <property type="match status" value="1"/>
</dbReference>
<dbReference type="RefSeq" id="WP_378201453.1">
    <property type="nucleotide sequence ID" value="NZ_JBHLZP010000095.1"/>
</dbReference>
<keyword evidence="5" id="KW-0560">Oxidoreductase</keyword>
<keyword evidence="5" id="KW-0503">Monooxygenase</keyword>
<dbReference type="Gene3D" id="3.30.70.2450">
    <property type="match status" value="1"/>
</dbReference>
<dbReference type="PANTHER" id="PTHR43004">
    <property type="entry name" value="TRK SYSTEM POTASSIUM UPTAKE PROTEIN"/>
    <property type="match status" value="1"/>
</dbReference>
<reference evidence="5 6" key="1">
    <citation type="submission" date="2024-09" db="EMBL/GenBank/DDBJ databases">
        <authorList>
            <person name="Sun Q."/>
            <person name="Mori K."/>
        </authorList>
    </citation>
    <scope>NUCLEOTIDE SEQUENCE [LARGE SCALE GENOMIC DNA]</scope>
    <source>
        <strain evidence="5 6">TBRC 0563</strain>
    </source>
</reference>
<keyword evidence="3" id="KW-0274">FAD</keyword>
<sequence>MWDVVVVGGGPVGLLLAAEVRGAGASVVVLEQGDGKEPAPDEDGDRGLQAGTLRMLAERGLLEEVLRRAEATDGPAIADFDGDPGDGAPADIAELVRSWGSRRLKGHFAMLPLLDRDGTLDDVPVQREVWQGRLVAVLADHARRLGVEIRHHCEVVEVRDTGTEVHASLADGSRVTGRWGAGCDGARGVVGRAPGFAFDDVDPAMVVLMGEPTLEGPALLTPGVHRTPGGIMFVNPPPGELVVAEFGRPAEAWRGPVTTEEFTAALRRVSGSPDVRVADLRRAVRVTDHTRLARDYRSGRLLLAGDAAHLHSPMGGQGLNLGLHDAMDLGTPLAAVATGRSAEPVLNGYTERRHPIAARVLRDTRAQSALLRTDRHSADLREVMAELIELPEVKRHLAGLVAGTIR</sequence>
<accession>A0ABV5YG90</accession>
<dbReference type="InterPro" id="IPR036188">
    <property type="entry name" value="FAD/NAD-bd_sf"/>
</dbReference>
<evidence type="ECO:0000256" key="3">
    <source>
        <dbReference type="ARBA" id="ARBA00022827"/>
    </source>
</evidence>
<dbReference type="SUPFAM" id="SSF51905">
    <property type="entry name" value="FAD/NAD(P)-binding domain"/>
    <property type="match status" value="1"/>
</dbReference>
<dbReference type="Proteomes" id="UP001589627">
    <property type="component" value="Unassembled WGS sequence"/>
</dbReference>
<dbReference type="PANTHER" id="PTHR43004:SF19">
    <property type="entry name" value="BINDING MONOOXYGENASE, PUTATIVE (JCVI)-RELATED"/>
    <property type="match status" value="1"/>
</dbReference>
<proteinExistence type="predicted"/>
<gene>
    <name evidence="5" type="ORF">ACFFNX_15350</name>
</gene>
<keyword evidence="6" id="KW-1185">Reference proteome</keyword>
<evidence type="ECO:0000259" key="4">
    <source>
        <dbReference type="Pfam" id="PF01494"/>
    </source>
</evidence>
<evidence type="ECO:0000313" key="6">
    <source>
        <dbReference type="Proteomes" id="UP001589627"/>
    </source>
</evidence>
<dbReference type="GO" id="GO:0004497">
    <property type="term" value="F:monooxygenase activity"/>
    <property type="evidence" value="ECO:0007669"/>
    <property type="project" value="UniProtKB-KW"/>
</dbReference>
<feature type="domain" description="FAD-binding" evidence="4">
    <location>
        <begin position="3"/>
        <end position="363"/>
    </location>
</feature>
<dbReference type="EMBL" id="JBHLZP010000095">
    <property type="protein sequence ID" value="MFB9833566.1"/>
    <property type="molecule type" value="Genomic_DNA"/>
</dbReference>
<dbReference type="PRINTS" id="PR00420">
    <property type="entry name" value="RNGMNOXGNASE"/>
</dbReference>
<dbReference type="Gene3D" id="3.50.50.60">
    <property type="entry name" value="FAD/NAD(P)-binding domain"/>
    <property type="match status" value="2"/>
</dbReference>
<organism evidence="5 6">
    <name type="scientific">Actinoallomurus acaciae</name>
    <dbReference type="NCBI Taxonomy" id="502577"/>
    <lineage>
        <taxon>Bacteria</taxon>
        <taxon>Bacillati</taxon>
        <taxon>Actinomycetota</taxon>
        <taxon>Actinomycetes</taxon>
        <taxon>Streptosporangiales</taxon>
        <taxon>Thermomonosporaceae</taxon>
        <taxon>Actinoallomurus</taxon>
    </lineage>
</organism>